<dbReference type="AlphaFoldDB" id="A0A972GWG7"/>
<evidence type="ECO:0000313" key="1">
    <source>
        <dbReference type="EMBL" id="NOU95759.1"/>
    </source>
</evidence>
<proteinExistence type="predicted"/>
<accession>A0A972GWG7</accession>
<keyword evidence="2" id="KW-1185">Reference proteome</keyword>
<dbReference type="RefSeq" id="WP_171653990.1">
    <property type="nucleotide sequence ID" value="NZ_WHOD01000080.1"/>
</dbReference>
<gene>
    <name evidence="1" type="ORF">GC093_21400</name>
</gene>
<comment type="caution">
    <text evidence="1">The sequence shown here is derived from an EMBL/GenBank/DDBJ whole genome shotgun (WGS) entry which is preliminary data.</text>
</comment>
<dbReference type="Proteomes" id="UP000641588">
    <property type="component" value="Unassembled WGS sequence"/>
</dbReference>
<evidence type="ECO:0000313" key="2">
    <source>
        <dbReference type="Proteomes" id="UP000641588"/>
    </source>
</evidence>
<sequence>MVDIHVFSDFTQSRQKIKELFGILPNLKLCYQSLADDIPLPKKLPIKIPSNGRASTYVGHAFDYWFRAYVQRHNCVIKETSIDDLNASYILEHDFFRGNEFKLISFRLHDVFDRRSKFINGLKIDDKIFLTDCLFFANLEAYLLVSLAHTTNAGSSLLPHPNKTPATLEATEKAVFLF</sequence>
<organism evidence="1 2">
    <name type="scientific">Paenibacillus foliorum</name>
    <dbReference type="NCBI Taxonomy" id="2654974"/>
    <lineage>
        <taxon>Bacteria</taxon>
        <taxon>Bacillati</taxon>
        <taxon>Bacillota</taxon>
        <taxon>Bacilli</taxon>
        <taxon>Bacillales</taxon>
        <taxon>Paenibacillaceae</taxon>
        <taxon>Paenibacillus</taxon>
    </lineage>
</organism>
<protein>
    <submittedName>
        <fullName evidence="1">Uncharacterized protein</fullName>
    </submittedName>
</protein>
<name>A0A972GWG7_9BACL</name>
<dbReference type="EMBL" id="WHOD01000080">
    <property type="protein sequence ID" value="NOU95759.1"/>
    <property type="molecule type" value="Genomic_DNA"/>
</dbReference>
<reference evidence="1" key="1">
    <citation type="submission" date="2019-10" db="EMBL/GenBank/DDBJ databases">
        <title>Description of Paenibacillus glebae sp. nov.</title>
        <authorList>
            <person name="Carlier A."/>
            <person name="Qi S."/>
        </authorList>
    </citation>
    <scope>NUCLEOTIDE SEQUENCE</scope>
    <source>
        <strain evidence="1">LMG 31456</strain>
    </source>
</reference>